<evidence type="ECO:0000256" key="6">
    <source>
        <dbReference type="ARBA" id="ARBA00022737"/>
    </source>
</evidence>
<dbReference type="PANTHER" id="PTHR24186:SF50">
    <property type="entry name" value="ANKYRIN REPEAT-CONTAINING PROTEIN ITN1-LIKE ISOFORM X1"/>
    <property type="match status" value="1"/>
</dbReference>
<dbReference type="Pfam" id="PF12796">
    <property type="entry name" value="Ank_2"/>
    <property type="match status" value="3"/>
</dbReference>
<protein>
    <submittedName>
        <fullName evidence="9">Uncharacterized protein</fullName>
    </submittedName>
</protein>
<keyword evidence="7 8" id="KW-0040">ANK repeat</keyword>
<dbReference type="PROSITE" id="PS50088">
    <property type="entry name" value="ANK_REPEAT"/>
    <property type="match status" value="4"/>
</dbReference>
<feature type="repeat" description="ANK" evidence="8">
    <location>
        <begin position="195"/>
        <end position="227"/>
    </location>
</feature>
<sequence length="560" mass="63404">MTNRKGNTALHIAASLGHIEMTRFLIARAKVKHDQEVEVNMELLRMENHEKNTALQEAIRNDHYEIVELLIREDPGLTLFTNNAGESPLFLAVDRGFYNIARCILKAVPDCSYGGRNNMNALHAAVIRTQTSKQFISIKEKAVECNYTLFYINNFLRAPLKLPHPEYERMTGVVFVGELLETKICPSTILEADDFGWIPLHYAAYMGSVQVVKLFLENSNSTAYVKDREGKCAIHIAAKEGHIDVLRVIILECPDTCELLDSRDRTALHLAVESGRRNVVKLFLQELAFRDLINEHDNEGNTAFHLAAIKGHYALLMMLADDRRVDWMAINTAGMTTIDIVQSDKRLMSYEKDIIISKLNRVNFLLSLEQMVDRQTISSEPAEVLRNAGLELDRTKVKQMAEEAVYSGLDVQNVANINLLVATIIATVTFSAAIQVPAFGHSTSIKLTDDIVRYVRIVNHLNNKPLTYHCKSADDDLGLRTLQPNGEWEFHFHPATFKTTDFYCYFFNANLQAAYDVYVEDSTLEANCGGDHCIWTAQEDGFYLYNTGTGENVKMHDWNN</sequence>
<evidence type="ECO:0000256" key="3">
    <source>
        <dbReference type="ARBA" id="ARBA00022471"/>
    </source>
</evidence>
<keyword evidence="10" id="KW-1185">Reference proteome</keyword>
<comment type="caution">
    <text evidence="9">The sequence shown here is derived from an EMBL/GenBank/DDBJ whole genome shotgun (WGS) entry which is preliminary data.</text>
</comment>
<feature type="repeat" description="ANK" evidence="8">
    <location>
        <begin position="263"/>
        <end position="295"/>
    </location>
</feature>
<keyword evidence="4" id="KW-0964">Secreted</keyword>
<comment type="subcellular location">
    <subcellularLocation>
        <location evidence="1">Secreted</location>
    </subcellularLocation>
</comment>
<dbReference type="SUPFAM" id="SSF48403">
    <property type="entry name" value="Ankyrin repeat"/>
    <property type="match status" value="2"/>
</dbReference>
<reference evidence="9 10" key="1">
    <citation type="submission" date="2024-01" db="EMBL/GenBank/DDBJ databases">
        <title>A telomere-to-telomere, gap-free genome of sweet tea (Lithocarpus litseifolius).</title>
        <authorList>
            <person name="Zhou J."/>
        </authorList>
    </citation>
    <scope>NUCLEOTIDE SEQUENCE [LARGE SCALE GENOMIC DNA]</scope>
    <source>
        <strain evidence="9">Zhou-2022a</strain>
        <tissue evidence="9">Leaf</tissue>
    </source>
</reference>
<comment type="similarity">
    <text evidence="2">Belongs to the plant self-incompatibility (S1) protein family.</text>
</comment>
<keyword evidence="3" id="KW-0713">Self-incompatibility</keyword>
<gene>
    <name evidence="9" type="ORF">SO802_000253</name>
</gene>
<evidence type="ECO:0000256" key="5">
    <source>
        <dbReference type="ARBA" id="ARBA00022729"/>
    </source>
</evidence>
<proteinExistence type="inferred from homology"/>
<dbReference type="EMBL" id="JAZDWU010000001">
    <property type="protein sequence ID" value="KAL0013184.1"/>
    <property type="molecule type" value="Genomic_DNA"/>
</dbReference>
<evidence type="ECO:0000313" key="9">
    <source>
        <dbReference type="EMBL" id="KAL0013184.1"/>
    </source>
</evidence>
<evidence type="ECO:0000256" key="8">
    <source>
        <dbReference type="PROSITE-ProRule" id="PRU00023"/>
    </source>
</evidence>
<organism evidence="9 10">
    <name type="scientific">Lithocarpus litseifolius</name>
    <dbReference type="NCBI Taxonomy" id="425828"/>
    <lineage>
        <taxon>Eukaryota</taxon>
        <taxon>Viridiplantae</taxon>
        <taxon>Streptophyta</taxon>
        <taxon>Embryophyta</taxon>
        <taxon>Tracheophyta</taxon>
        <taxon>Spermatophyta</taxon>
        <taxon>Magnoliopsida</taxon>
        <taxon>eudicotyledons</taxon>
        <taxon>Gunneridae</taxon>
        <taxon>Pentapetalae</taxon>
        <taxon>rosids</taxon>
        <taxon>fabids</taxon>
        <taxon>Fagales</taxon>
        <taxon>Fagaceae</taxon>
        <taxon>Lithocarpus</taxon>
    </lineage>
</organism>
<keyword evidence="6" id="KW-0677">Repeat</keyword>
<evidence type="ECO:0000256" key="2">
    <source>
        <dbReference type="ARBA" id="ARBA00005581"/>
    </source>
</evidence>
<dbReference type="InterPro" id="IPR036770">
    <property type="entry name" value="Ankyrin_rpt-contain_sf"/>
</dbReference>
<dbReference type="AlphaFoldDB" id="A0AAW2DSV0"/>
<evidence type="ECO:0000256" key="1">
    <source>
        <dbReference type="ARBA" id="ARBA00004613"/>
    </source>
</evidence>
<evidence type="ECO:0000256" key="7">
    <source>
        <dbReference type="ARBA" id="ARBA00023043"/>
    </source>
</evidence>
<evidence type="ECO:0000256" key="4">
    <source>
        <dbReference type="ARBA" id="ARBA00022525"/>
    </source>
</evidence>
<dbReference type="GO" id="GO:0005886">
    <property type="term" value="C:plasma membrane"/>
    <property type="evidence" value="ECO:0007669"/>
    <property type="project" value="TreeGrafter"/>
</dbReference>
<feature type="repeat" description="ANK" evidence="8">
    <location>
        <begin position="229"/>
        <end position="250"/>
    </location>
</feature>
<accession>A0AAW2DSV0</accession>
<dbReference type="PROSITE" id="PS50297">
    <property type="entry name" value="ANK_REP_REGION"/>
    <property type="match status" value="4"/>
</dbReference>
<feature type="repeat" description="ANK" evidence="8">
    <location>
        <begin position="5"/>
        <end position="26"/>
    </location>
</feature>
<dbReference type="GO" id="GO:0060320">
    <property type="term" value="P:rejection of self pollen"/>
    <property type="evidence" value="ECO:0007669"/>
    <property type="project" value="UniProtKB-KW"/>
</dbReference>
<dbReference type="Proteomes" id="UP001459277">
    <property type="component" value="Unassembled WGS sequence"/>
</dbReference>
<dbReference type="InterPro" id="IPR002110">
    <property type="entry name" value="Ankyrin_rpt"/>
</dbReference>
<evidence type="ECO:0000313" key="10">
    <source>
        <dbReference type="Proteomes" id="UP001459277"/>
    </source>
</evidence>
<dbReference type="PANTHER" id="PTHR24186">
    <property type="entry name" value="PROTEIN PHOSPHATASE 1 REGULATORY SUBUNIT"/>
    <property type="match status" value="1"/>
</dbReference>
<dbReference type="InterPro" id="IPR010264">
    <property type="entry name" value="Self-incomp_S1"/>
</dbReference>
<keyword evidence="5" id="KW-0732">Signal</keyword>
<dbReference type="Pfam" id="PF05938">
    <property type="entry name" value="Self-incomp_S1"/>
    <property type="match status" value="1"/>
</dbReference>
<dbReference type="Gene3D" id="1.25.40.20">
    <property type="entry name" value="Ankyrin repeat-containing domain"/>
    <property type="match status" value="2"/>
</dbReference>
<dbReference type="SMART" id="SM00248">
    <property type="entry name" value="ANK"/>
    <property type="match status" value="7"/>
</dbReference>
<dbReference type="GO" id="GO:0005576">
    <property type="term" value="C:extracellular region"/>
    <property type="evidence" value="ECO:0007669"/>
    <property type="project" value="UniProtKB-SubCell"/>
</dbReference>
<name>A0AAW2DSV0_9ROSI</name>